<dbReference type="GO" id="GO:0005634">
    <property type="term" value="C:nucleus"/>
    <property type="evidence" value="ECO:0007669"/>
    <property type="project" value="TreeGrafter"/>
</dbReference>
<keyword evidence="6" id="KW-0418">Kinase</keyword>
<dbReference type="GO" id="GO:0004693">
    <property type="term" value="F:cyclin-dependent protein serine/threonine kinase activity"/>
    <property type="evidence" value="ECO:0007669"/>
    <property type="project" value="UniProtKB-EC"/>
</dbReference>
<dbReference type="PROSITE" id="PS00108">
    <property type="entry name" value="PROTEIN_KINASE_ST"/>
    <property type="match status" value="1"/>
</dbReference>
<dbReference type="GO" id="GO:0005524">
    <property type="term" value="F:ATP binding"/>
    <property type="evidence" value="ECO:0007669"/>
    <property type="project" value="UniProtKB-KW"/>
</dbReference>
<keyword evidence="2" id="KW-0547">Nucleotide-binding</keyword>
<feature type="domain" description="Protein kinase" evidence="5">
    <location>
        <begin position="348"/>
        <end position="652"/>
    </location>
</feature>
<dbReference type="EMBL" id="JAPDMQ010000714">
    <property type="protein sequence ID" value="KAK0521061.1"/>
    <property type="molecule type" value="Genomic_DNA"/>
</dbReference>
<dbReference type="AlphaFoldDB" id="A0AAN6JH70"/>
<accession>A0AAN6JH70</accession>
<evidence type="ECO:0000256" key="2">
    <source>
        <dbReference type="ARBA" id="ARBA00022741"/>
    </source>
</evidence>
<dbReference type="SUPFAM" id="SSF56112">
    <property type="entry name" value="Protein kinase-like (PK-like)"/>
    <property type="match status" value="1"/>
</dbReference>
<sequence length="671" mass="73995">MSYRQLALHPFSELTAAQVEVVRKYGALNCWPDQSYPFETIPERLFYDDEASGSTLLRNLRLACQGVATSQLPTDSRGAGPYGPRGEEIISRAAFVHLLAIDNDIERVKALALLAVPQLAIHLLQSDTGFETVKCHVMDLDPPQDPAGHIQEADGAQDDALDLEHPAPAAPVGNGLVRTFSGAFSNVGTLVLSPSPQYTQAGVSPCAYDNVGVSPTRCYYQEAGVSPASGAPDHPPPAARGQDHPHHQLQHVEPATAQPLDQAKSHDEPPAAQPLVHMEPKHNRRGILGFRSTDEDLQTRRRCVSAPAAPVRPKDGAPSPRLDWKTSPGDQSFKGFRAPSFWQPFGRYDPGKVIGKGAQGQVYIARDLLTHEDFAVKLSYNVDPGRPQGHVLREVQALKGMRHANIMSMRAVLYDSEKVGLVFPLANADLKTAIALRKPGFLDTGLVKLYLKQLLQGLTHLHDKLRYVHLDLKPDNLLLNADHRLRIADFGLSRPIGRAGKQRSVVTMAYRAPEVFFRTPDFAPAIDMFAVGVILAEMMGELPWNQYASLWSPLVCFEDMLEYIGCGDGELWPGADQLPGVWHGEDVKGDSEYYLQKRGRMRFKPRPRRLPSGLSCGLDQGKDLIKLRDRLLVLNPPDRPSARFLLLTDPVFKNKPKVAEFKTLPAVPASY</sequence>
<evidence type="ECO:0000256" key="3">
    <source>
        <dbReference type="ARBA" id="ARBA00022840"/>
    </source>
</evidence>
<evidence type="ECO:0000313" key="7">
    <source>
        <dbReference type="Proteomes" id="UP001176521"/>
    </source>
</evidence>
<dbReference type="InterPro" id="IPR050108">
    <property type="entry name" value="CDK"/>
</dbReference>
<dbReference type="Gene3D" id="1.10.510.10">
    <property type="entry name" value="Transferase(Phosphotransferase) domain 1"/>
    <property type="match status" value="1"/>
</dbReference>
<dbReference type="Proteomes" id="UP001176521">
    <property type="component" value="Unassembled WGS sequence"/>
</dbReference>
<dbReference type="InterPro" id="IPR008271">
    <property type="entry name" value="Ser/Thr_kinase_AS"/>
</dbReference>
<dbReference type="Gene3D" id="3.30.200.20">
    <property type="entry name" value="Phosphorylase Kinase, domain 1"/>
    <property type="match status" value="1"/>
</dbReference>
<dbReference type="EC" id="2.7.11.22" evidence="6"/>
<comment type="similarity">
    <text evidence="1">Belongs to the protein kinase superfamily. CMGC Ser/Thr protein kinase family. CDC2/CDKX subfamily.</text>
</comment>
<dbReference type="InterPro" id="IPR000719">
    <property type="entry name" value="Prot_kinase_dom"/>
</dbReference>
<dbReference type="Pfam" id="PF00069">
    <property type="entry name" value="Pkinase"/>
    <property type="match status" value="1"/>
</dbReference>
<feature type="region of interest" description="Disordered" evidence="4">
    <location>
        <begin position="224"/>
        <end position="330"/>
    </location>
</feature>
<dbReference type="InterPro" id="IPR011009">
    <property type="entry name" value="Kinase-like_dom_sf"/>
</dbReference>
<dbReference type="PROSITE" id="PS50011">
    <property type="entry name" value="PROTEIN_KINASE_DOM"/>
    <property type="match status" value="1"/>
</dbReference>
<comment type="caution">
    <text evidence="6">The sequence shown here is derived from an EMBL/GenBank/DDBJ whole genome shotgun (WGS) entry which is preliminary data.</text>
</comment>
<keyword evidence="3" id="KW-0067">ATP-binding</keyword>
<evidence type="ECO:0000313" key="6">
    <source>
        <dbReference type="EMBL" id="KAK0521061.1"/>
    </source>
</evidence>
<reference evidence="6" key="1">
    <citation type="journal article" date="2023" name="PhytoFront">
        <title>Draft Genome Resources of Seven Strains of Tilletia horrida, Causal Agent of Kernel Smut of Rice.</title>
        <authorList>
            <person name="Khanal S."/>
            <person name="Antony Babu S."/>
            <person name="Zhou X.G."/>
        </authorList>
    </citation>
    <scope>NUCLEOTIDE SEQUENCE</scope>
    <source>
        <strain evidence="6">TX3</strain>
    </source>
</reference>
<evidence type="ECO:0000256" key="1">
    <source>
        <dbReference type="ARBA" id="ARBA00006485"/>
    </source>
</evidence>
<keyword evidence="7" id="KW-1185">Reference proteome</keyword>
<proteinExistence type="inferred from homology"/>
<name>A0AAN6JH70_9BASI</name>
<evidence type="ECO:0000259" key="5">
    <source>
        <dbReference type="PROSITE" id="PS50011"/>
    </source>
</evidence>
<gene>
    <name evidence="6" type="primary">CDK2</name>
    <name evidence="6" type="ORF">OC842_006898</name>
</gene>
<evidence type="ECO:0000256" key="4">
    <source>
        <dbReference type="SAM" id="MobiDB-lite"/>
    </source>
</evidence>
<keyword evidence="6" id="KW-0808">Transferase</keyword>
<dbReference type="PANTHER" id="PTHR24056">
    <property type="entry name" value="CELL DIVISION PROTEIN KINASE"/>
    <property type="match status" value="1"/>
</dbReference>
<protein>
    <submittedName>
        <fullName evidence="6">Cyclin-dependent kinase 2</fullName>
        <ecNumber evidence="6">2.7.11.22</ecNumber>
    </submittedName>
</protein>
<dbReference type="SMART" id="SM00220">
    <property type="entry name" value="S_TKc"/>
    <property type="match status" value="1"/>
</dbReference>
<organism evidence="6 7">
    <name type="scientific">Tilletia horrida</name>
    <dbReference type="NCBI Taxonomy" id="155126"/>
    <lineage>
        <taxon>Eukaryota</taxon>
        <taxon>Fungi</taxon>
        <taxon>Dikarya</taxon>
        <taxon>Basidiomycota</taxon>
        <taxon>Ustilaginomycotina</taxon>
        <taxon>Exobasidiomycetes</taxon>
        <taxon>Tilletiales</taxon>
        <taxon>Tilletiaceae</taxon>
        <taxon>Tilletia</taxon>
    </lineage>
</organism>